<feature type="transmembrane region" description="Helical" evidence="1">
    <location>
        <begin position="107"/>
        <end position="124"/>
    </location>
</feature>
<dbReference type="Proteomes" id="UP000789901">
    <property type="component" value="Unassembled WGS sequence"/>
</dbReference>
<feature type="non-terminal residue" evidence="2">
    <location>
        <position position="1"/>
    </location>
</feature>
<protein>
    <submittedName>
        <fullName evidence="2">21024_t:CDS:1</fullName>
    </submittedName>
</protein>
<keyword evidence="3" id="KW-1185">Reference proteome</keyword>
<keyword evidence="1" id="KW-1133">Transmembrane helix</keyword>
<keyword evidence="1" id="KW-0812">Transmembrane</keyword>
<sequence length="125" mass="13994">IMNQSNQAVGTHSQIINGHQQRNTNNGGPQSVIGQFQGVSNIGVQLPRLQNTANRFNGAFIDIQQYADLINGTNPFIRVQGIEHSPQQSIQFSTLGFQGFRSHKHKLCIIILFLCWLVTIFCFII</sequence>
<evidence type="ECO:0000313" key="2">
    <source>
        <dbReference type="EMBL" id="CAG8805273.1"/>
    </source>
</evidence>
<proteinExistence type="predicted"/>
<evidence type="ECO:0000256" key="1">
    <source>
        <dbReference type="SAM" id="Phobius"/>
    </source>
</evidence>
<accession>A0ABN7VXH8</accession>
<gene>
    <name evidence="2" type="ORF">GMARGA_LOCUS24053</name>
</gene>
<keyword evidence="1" id="KW-0472">Membrane</keyword>
<organism evidence="2 3">
    <name type="scientific">Gigaspora margarita</name>
    <dbReference type="NCBI Taxonomy" id="4874"/>
    <lineage>
        <taxon>Eukaryota</taxon>
        <taxon>Fungi</taxon>
        <taxon>Fungi incertae sedis</taxon>
        <taxon>Mucoromycota</taxon>
        <taxon>Glomeromycotina</taxon>
        <taxon>Glomeromycetes</taxon>
        <taxon>Diversisporales</taxon>
        <taxon>Gigasporaceae</taxon>
        <taxon>Gigaspora</taxon>
    </lineage>
</organism>
<dbReference type="EMBL" id="CAJVQB010024971">
    <property type="protein sequence ID" value="CAG8805273.1"/>
    <property type="molecule type" value="Genomic_DNA"/>
</dbReference>
<evidence type="ECO:0000313" key="3">
    <source>
        <dbReference type="Proteomes" id="UP000789901"/>
    </source>
</evidence>
<name>A0ABN7VXH8_GIGMA</name>
<reference evidence="2 3" key="1">
    <citation type="submission" date="2021-06" db="EMBL/GenBank/DDBJ databases">
        <authorList>
            <person name="Kallberg Y."/>
            <person name="Tangrot J."/>
            <person name="Rosling A."/>
        </authorList>
    </citation>
    <scope>NUCLEOTIDE SEQUENCE [LARGE SCALE GENOMIC DNA]</scope>
    <source>
        <strain evidence="2 3">120-4 pot B 10/14</strain>
    </source>
</reference>
<comment type="caution">
    <text evidence="2">The sequence shown here is derived from an EMBL/GenBank/DDBJ whole genome shotgun (WGS) entry which is preliminary data.</text>
</comment>